<comment type="caution">
    <text evidence="1">The sequence shown here is derived from an EMBL/GenBank/DDBJ whole genome shotgun (WGS) entry which is preliminary data.</text>
</comment>
<gene>
    <name evidence="1" type="ORF">UPYG_G00177680</name>
</gene>
<proteinExistence type="predicted"/>
<dbReference type="Pfam" id="PF05380">
    <property type="entry name" value="Peptidase_A17"/>
    <property type="match status" value="1"/>
</dbReference>
<dbReference type="InterPro" id="IPR008042">
    <property type="entry name" value="Retrotrans_Pao"/>
</dbReference>
<sequence>MERALGIQWCAESDQFKFKINFKDPTTHTRRGMLSLVSSIFDPLGFLAPVVLPGKRMLQELCRLKYSWDEDLPDNIVKSWKKWISGLQHLQNFGVDRCIKTSQFGVPVFAQLHHFADASEDAYGTTSYILLRTATGEAQSTLMMAKARVAPLKSPTIPRMELTAATVAVKMDKLLKKELELELCDSVFWTDSTAVLKYLNSESTRFKTFVANRISTILEHSQASQWRYVNTTLNPADHVSRGQTVEAFLKGESWFSGPGFLLRAQDQWPKNPDPGMVDIDDPEVKRWRSLALHVKSILEKNKRQAEELVRLSAVGTTIRSR</sequence>
<dbReference type="Proteomes" id="UP001557470">
    <property type="component" value="Unassembled WGS sequence"/>
</dbReference>
<organism evidence="1 2">
    <name type="scientific">Umbra pygmaea</name>
    <name type="common">Eastern mudminnow</name>
    <dbReference type="NCBI Taxonomy" id="75934"/>
    <lineage>
        <taxon>Eukaryota</taxon>
        <taxon>Metazoa</taxon>
        <taxon>Chordata</taxon>
        <taxon>Craniata</taxon>
        <taxon>Vertebrata</taxon>
        <taxon>Euteleostomi</taxon>
        <taxon>Actinopterygii</taxon>
        <taxon>Neopterygii</taxon>
        <taxon>Teleostei</taxon>
        <taxon>Protacanthopterygii</taxon>
        <taxon>Esociformes</taxon>
        <taxon>Umbridae</taxon>
        <taxon>Umbra</taxon>
    </lineage>
</organism>
<dbReference type="PANTHER" id="PTHR47331:SF3">
    <property type="match status" value="1"/>
</dbReference>
<evidence type="ECO:0000313" key="1">
    <source>
        <dbReference type="EMBL" id="KAL0978912.1"/>
    </source>
</evidence>
<evidence type="ECO:0000313" key="2">
    <source>
        <dbReference type="Proteomes" id="UP001557470"/>
    </source>
</evidence>
<accession>A0ABD0XCS3</accession>
<dbReference type="EMBL" id="JAGEUA010000005">
    <property type="protein sequence ID" value="KAL0978912.1"/>
    <property type="molecule type" value="Genomic_DNA"/>
</dbReference>
<protein>
    <submittedName>
        <fullName evidence="1">Uncharacterized protein</fullName>
    </submittedName>
</protein>
<dbReference type="AlphaFoldDB" id="A0ABD0XCS3"/>
<keyword evidence="2" id="KW-1185">Reference proteome</keyword>
<name>A0ABD0XCS3_UMBPY</name>
<reference evidence="1 2" key="1">
    <citation type="submission" date="2024-06" db="EMBL/GenBank/DDBJ databases">
        <authorList>
            <person name="Pan Q."/>
            <person name="Wen M."/>
            <person name="Jouanno E."/>
            <person name="Zahm M."/>
            <person name="Klopp C."/>
            <person name="Cabau C."/>
            <person name="Louis A."/>
            <person name="Berthelot C."/>
            <person name="Parey E."/>
            <person name="Roest Crollius H."/>
            <person name="Montfort J."/>
            <person name="Robinson-Rechavi M."/>
            <person name="Bouchez O."/>
            <person name="Lampietro C."/>
            <person name="Lopez Roques C."/>
            <person name="Donnadieu C."/>
            <person name="Postlethwait J."/>
            <person name="Bobe J."/>
            <person name="Verreycken H."/>
            <person name="Guiguen Y."/>
        </authorList>
    </citation>
    <scope>NUCLEOTIDE SEQUENCE [LARGE SCALE GENOMIC DNA]</scope>
    <source>
        <strain evidence="1">Up_M1</strain>
        <tissue evidence="1">Testis</tissue>
    </source>
</reference>
<dbReference type="PANTHER" id="PTHR47331">
    <property type="entry name" value="PHD-TYPE DOMAIN-CONTAINING PROTEIN"/>
    <property type="match status" value="1"/>
</dbReference>